<proteinExistence type="predicted"/>
<comment type="caution">
    <text evidence="9">The sequence shown here is derived from an EMBL/GenBank/DDBJ whole genome shotgun (WGS) entry which is preliminary data.</text>
</comment>
<dbReference type="PROSITE" id="PS50127">
    <property type="entry name" value="UBC_2"/>
    <property type="match status" value="1"/>
</dbReference>
<sequence length="425" mass="48790">MQEEQKNIPKLGTIRKIRNAASTPDVARNLSDTTLSALHNISRTTSRSRVTLMPSDIAQLQKVPRKKIVVDKQLIMPSQIILDAQKKTDSEELELGLLYDEYLQTMMMDLIMKKKILEKKRLMIMQMIAMAQEIDQDTQKLIKIKTRERDIINLSLAQKEADVQLIAMTKYTEDETFKIVKNMLSKLYFLLEPLDVLRCNGIILPETQTEWKETQEIRVSFRGRYGGRKTYACSANRPRLCFSMESTLATMAATSPSKRRLQKELMSLIREPPPGVHVDAELAGQNLTQWIVHMEGAKGTLYEGEQFQLQFKFSSKYPFDSPEVTFIGENIPVHPHVYSNGHICLSILTEDWSPALSVQSICLSIISMLSSCKEKKRPPDNTFYVKTCNKNPKKTKWWYHGKKNCFILHISESSIFIILLNPCPI</sequence>
<dbReference type="FunFam" id="3.10.110.10:FF:000022">
    <property type="entry name" value="Ubiquitin-conjugating enzyme E2 W"/>
    <property type="match status" value="1"/>
</dbReference>
<evidence type="ECO:0000313" key="9">
    <source>
        <dbReference type="EMBL" id="KAG5332907.1"/>
    </source>
</evidence>
<dbReference type="SUPFAM" id="SSF54495">
    <property type="entry name" value="UBC-like"/>
    <property type="match status" value="1"/>
</dbReference>
<keyword evidence="10" id="KW-1185">Reference proteome</keyword>
<dbReference type="AlphaFoldDB" id="A0A836EZA1"/>
<evidence type="ECO:0000256" key="4">
    <source>
        <dbReference type="ARBA" id="ARBA00022786"/>
    </source>
</evidence>
<keyword evidence="4" id="KW-0833">Ubl conjugation pathway</keyword>
<dbReference type="CDD" id="cd23808">
    <property type="entry name" value="UBCc_UBE2W"/>
    <property type="match status" value="1"/>
</dbReference>
<organism evidence="9 10">
    <name type="scientific">Acromyrmex charruanus</name>
    <dbReference type="NCBI Taxonomy" id="2715315"/>
    <lineage>
        <taxon>Eukaryota</taxon>
        <taxon>Metazoa</taxon>
        <taxon>Ecdysozoa</taxon>
        <taxon>Arthropoda</taxon>
        <taxon>Hexapoda</taxon>
        <taxon>Insecta</taxon>
        <taxon>Pterygota</taxon>
        <taxon>Neoptera</taxon>
        <taxon>Endopterygota</taxon>
        <taxon>Hymenoptera</taxon>
        <taxon>Apocrita</taxon>
        <taxon>Aculeata</taxon>
        <taxon>Formicoidea</taxon>
        <taxon>Formicidae</taxon>
        <taxon>Myrmicinae</taxon>
        <taxon>Acromyrmex</taxon>
    </lineage>
</organism>
<evidence type="ECO:0000256" key="3">
    <source>
        <dbReference type="ARBA" id="ARBA00022679"/>
    </source>
</evidence>
<evidence type="ECO:0000256" key="1">
    <source>
        <dbReference type="ARBA" id="ARBA00000485"/>
    </source>
</evidence>
<dbReference type="GO" id="GO:0061631">
    <property type="term" value="F:ubiquitin conjugating enzyme activity"/>
    <property type="evidence" value="ECO:0007669"/>
    <property type="project" value="UniProtKB-EC"/>
</dbReference>
<evidence type="ECO:0000313" key="10">
    <source>
        <dbReference type="Proteomes" id="UP000669903"/>
    </source>
</evidence>
<dbReference type="EMBL" id="JAANIC010005049">
    <property type="protein sequence ID" value="KAG5332907.1"/>
    <property type="molecule type" value="Genomic_DNA"/>
</dbReference>
<dbReference type="Pfam" id="PF00179">
    <property type="entry name" value="UQ_con"/>
    <property type="match status" value="1"/>
</dbReference>
<evidence type="ECO:0000256" key="6">
    <source>
        <dbReference type="ARBA" id="ARBA00039075"/>
    </source>
</evidence>
<dbReference type="InterPro" id="IPR016135">
    <property type="entry name" value="UBQ-conjugating_enzyme/RWD"/>
</dbReference>
<dbReference type="SMART" id="SM00212">
    <property type="entry name" value="UBCc"/>
    <property type="match status" value="1"/>
</dbReference>
<feature type="non-terminal residue" evidence="9">
    <location>
        <position position="1"/>
    </location>
</feature>
<comment type="catalytic activity">
    <reaction evidence="5">
        <text>S-ubiquitinyl-[E1 ubiquitin-activating enzyme]-L-cysteine + [acceptor protein]-N-terminal-amino acid = [E1 ubiquitin-activating enzyme]-L-cysteine + N-terminal-ubiquitinyl-[acceptor protein].</text>
        <dbReference type="EC" id="2.3.2.25"/>
    </reaction>
</comment>
<reference evidence="9" key="1">
    <citation type="submission" date="2020-03" db="EMBL/GenBank/DDBJ databases">
        <title>Relaxed selection underlies rapid genomic changes in the transitions from sociality to social parasitism in ants.</title>
        <authorList>
            <person name="Bi X."/>
        </authorList>
    </citation>
    <scope>NUCLEOTIDE SEQUENCE</scope>
    <source>
        <strain evidence="9">BGI-DK2014a</strain>
        <tissue evidence="9">Whole body</tissue>
    </source>
</reference>
<evidence type="ECO:0000259" key="8">
    <source>
        <dbReference type="PROSITE" id="PS50127"/>
    </source>
</evidence>
<dbReference type="EC" id="2.3.2.25" evidence="6"/>
<evidence type="ECO:0000256" key="7">
    <source>
        <dbReference type="ARBA" id="ARBA00042168"/>
    </source>
</evidence>
<dbReference type="Gene3D" id="3.10.110.10">
    <property type="entry name" value="Ubiquitin Conjugating Enzyme"/>
    <property type="match status" value="1"/>
</dbReference>
<comment type="catalytic activity">
    <reaction evidence="1">
        <text>S-ubiquitinyl-[E1 ubiquitin-activating enzyme]-L-cysteine + [E2 ubiquitin-conjugating enzyme]-L-cysteine = [E1 ubiquitin-activating enzyme]-L-cysteine + S-ubiquitinyl-[E2 ubiquitin-conjugating enzyme]-L-cysteine.</text>
        <dbReference type="EC" id="2.3.2.23"/>
    </reaction>
</comment>
<dbReference type="PANTHER" id="PTHR24067">
    <property type="entry name" value="UBIQUITIN-CONJUGATING ENZYME E2"/>
    <property type="match status" value="1"/>
</dbReference>
<protein>
    <recommendedName>
        <fullName evidence="7">N-terminal E2 ubiquitin-conjugating enzyme</fullName>
        <ecNumber evidence="2">2.3.2.23</ecNumber>
        <ecNumber evidence="6">2.3.2.25</ecNumber>
    </recommendedName>
</protein>
<dbReference type="InterPro" id="IPR050113">
    <property type="entry name" value="Ub_conjugating_enzyme"/>
</dbReference>
<accession>A0A836EZA1</accession>
<feature type="domain" description="UBC core" evidence="8">
    <location>
        <begin position="256"/>
        <end position="412"/>
    </location>
</feature>
<dbReference type="GO" id="GO:0016567">
    <property type="term" value="P:protein ubiquitination"/>
    <property type="evidence" value="ECO:0007669"/>
    <property type="project" value="UniProtKB-ARBA"/>
</dbReference>
<keyword evidence="3" id="KW-0808">Transferase</keyword>
<dbReference type="InterPro" id="IPR000608">
    <property type="entry name" value="UBC"/>
</dbReference>
<evidence type="ECO:0000256" key="5">
    <source>
        <dbReference type="ARBA" id="ARBA00035805"/>
    </source>
</evidence>
<gene>
    <name evidence="9" type="primary">Ube2w</name>
    <name evidence="9" type="ORF">G6Z76_0011501</name>
</gene>
<evidence type="ECO:0000256" key="2">
    <source>
        <dbReference type="ARBA" id="ARBA00012486"/>
    </source>
</evidence>
<dbReference type="EC" id="2.3.2.23" evidence="2"/>
<dbReference type="Proteomes" id="UP000669903">
    <property type="component" value="Unassembled WGS sequence"/>
</dbReference>
<feature type="non-terminal residue" evidence="9">
    <location>
        <position position="425"/>
    </location>
</feature>
<name>A0A836EZA1_9HYME</name>